<evidence type="ECO:0000313" key="3">
    <source>
        <dbReference type="EMBL" id="SEI42186.1"/>
    </source>
</evidence>
<evidence type="ECO:0000313" key="4">
    <source>
        <dbReference type="Proteomes" id="UP000199532"/>
    </source>
</evidence>
<gene>
    <name evidence="3" type="ORF">SAMN04487995_0584</name>
</gene>
<dbReference type="InterPro" id="IPR036691">
    <property type="entry name" value="Endo/exonu/phosph_ase_sf"/>
</dbReference>
<evidence type="ECO:0000259" key="2">
    <source>
        <dbReference type="Pfam" id="PF03372"/>
    </source>
</evidence>
<keyword evidence="3" id="KW-0540">Nuclease</keyword>
<keyword evidence="1" id="KW-0812">Transmembrane</keyword>
<proteinExistence type="predicted"/>
<feature type="domain" description="Endonuclease/exonuclease/phosphatase" evidence="2">
    <location>
        <begin position="111"/>
        <end position="359"/>
    </location>
</feature>
<sequence length="371" mass="43629">MKSYRIVKRLKGFFWFLFKFFAAYSLLVYALTYWVPTPHWAAGFLMMSLPVTVIINIIFVFIFLLVDSKKSLAPIFLIAVSSVFLPRTYQFGNKPENPEKGQSDKHSFTIMNYNVYGFWVTPRHVRADDIKTERMKEWIIKQNVDILCMPEFNNEKQLPTYRTVKYFRESGYPYYNLLGKKMNESTTFKSLAIFSKFPIIKHKEEAFEQQNGLMYVDVVIRKDTVRIIGVHLYSMSLQLKTLVSQKKLEGVKRETKSTLSSMKKGFSARIREVGVLEEWIKESPYPVIVCGDFNETPYSYFYGRTRALLKNAFEEKGEGFGFTYNRIPWFIRIDNQFYNDTKLDLLDFKTLKGVKYSDHNPSFGTYSVNRE</sequence>
<dbReference type="AlphaFoldDB" id="A0A1H6QJS3"/>
<dbReference type="CDD" id="cd09084">
    <property type="entry name" value="EEP-2"/>
    <property type="match status" value="1"/>
</dbReference>
<name>A0A1H6QJS3_9BACT</name>
<dbReference type="InterPro" id="IPR005135">
    <property type="entry name" value="Endo/exonuclease/phosphatase"/>
</dbReference>
<dbReference type="Gene3D" id="3.60.10.10">
    <property type="entry name" value="Endonuclease/exonuclease/phosphatase"/>
    <property type="match status" value="1"/>
</dbReference>
<keyword evidence="3" id="KW-0269">Exonuclease</keyword>
<organism evidence="3 4">
    <name type="scientific">Dyadobacter koreensis</name>
    <dbReference type="NCBI Taxonomy" id="408657"/>
    <lineage>
        <taxon>Bacteria</taxon>
        <taxon>Pseudomonadati</taxon>
        <taxon>Bacteroidota</taxon>
        <taxon>Cytophagia</taxon>
        <taxon>Cytophagales</taxon>
        <taxon>Spirosomataceae</taxon>
        <taxon>Dyadobacter</taxon>
    </lineage>
</organism>
<keyword evidence="1" id="KW-1133">Transmembrane helix</keyword>
<accession>A0A1H6QJS3</accession>
<feature type="transmembrane region" description="Helical" evidence="1">
    <location>
        <begin position="40"/>
        <end position="65"/>
    </location>
</feature>
<reference evidence="3 4" key="1">
    <citation type="submission" date="2016-10" db="EMBL/GenBank/DDBJ databases">
        <authorList>
            <person name="de Groot N.N."/>
        </authorList>
    </citation>
    <scope>NUCLEOTIDE SEQUENCE [LARGE SCALE GENOMIC DNA]</scope>
    <source>
        <strain evidence="3 4">DSM 19938</strain>
    </source>
</reference>
<dbReference type="EMBL" id="FNXY01000001">
    <property type="protein sequence ID" value="SEI42186.1"/>
    <property type="molecule type" value="Genomic_DNA"/>
</dbReference>
<keyword evidence="4" id="KW-1185">Reference proteome</keyword>
<dbReference type="GO" id="GO:0004527">
    <property type="term" value="F:exonuclease activity"/>
    <property type="evidence" value="ECO:0007669"/>
    <property type="project" value="UniProtKB-KW"/>
</dbReference>
<dbReference type="GO" id="GO:0004519">
    <property type="term" value="F:endonuclease activity"/>
    <property type="evidence" value="ECO:0007669"/>
    <property type="project" value="UniProtKB-KW"/>
</dbReference>
<protein>
    <submittedName>
        <fullName evidence="3">Uncharacterized conserved protein YafD, endonuclease/exonuclease/phosphatase (EEP) superfamily</fullName>
    </submittedName>
</protein>
<feature type="transmembrane region" description="Helical" evidence="1">
    <location>
        <begin position="12"/>
        <end position="34"/>
    </location>
</feature>
<evidence type="ECO:0000256" key="1">
    <source>
        <dbReference type="SAM" id="Phobius"/>
    </source>
</evidence>
<dbReference type="SUPFAM" id="SSF56219">
    <property type="entry name" value="DNase I-like"/>
    <property type="match status" value="1"/>
</dbReference>
<keyword evidence="3" id="KW-0378">Hydrolase</keyword>
<keyword evidence="1" id="KW-0472">Membrane</keyword>
<keyword evidence="3" id="KW-0255">Endonuclease</keyword>
<dbReference type="Proteomes" id="UP000199532">
    <property type="component" value="Unassembled WGS sequence"/>
</dbReference>
<dbReference type="STRING" id="408657.SAMN04487995_0584"/>
<dbReference type="Pfam" id="PF03372">
    <property type="entry name" value="Exo_endo_phos"/>
    <property type="match status" value="1"/>
</dbReference>